<feature type="compositionally biased region" description="Basic and acidic residues" evidence="1">
    <location>
        <begin position="57"/>
        <end position="71"/>
    </location>
</feature>
<dbReference type="AlphaFoldDB" id="A0A4P1RPX2"/>
<accession>A0A4P1RPX2</accession>
<feature type="region of interest" description="Disordered" evidence="1">
    <location>
        <begin position="339"/>
        <end position="372"/>
    </location>
</feature>
<feature type="region of interest" description="Disordered" evidence="1">
    <location>
        <begin position="280"/>
        <end position="319"/>
    </location>
</feature>
<feature type="compositionally biased region" description="Polar residues" evidence="1">
    <location>
        <begin position="290"/>
        <end position="299"/>
    </location>
</feature>
<proteinExistence type="predicted"/>
<dbReference type="GO" id="GO:0009910">
    <property type="term" value="P:negative regulation of flower development"/>
    <property type="evidence" value="ECO:0007669"/>
    <property type="project" value="InterPro"/>
</dbReference>
<sequence>MRNLRQKSTTTCSDIVPIENNSNIVKEDILDHQPSKSTTLPHEKHQKKRSISNLLRKNQDSGTKKTTKVHESTLSNLRSNASTDSHRRKKSKKNVDTCFQRTENEVENSEGDNETISTFLGNRLKKSCNKNGIRQTKKKVSFSLPLQEGTSKHKPIKKDSETKISRASRPNANGTRGKGKGKGKGVHIEKINGAKNKDETAEVMAEVGGKRTKKNSEKDTIDEIPMDVVEFMSKLQYERSLPDMGNTTGMVDEPIKESGNSIRENIVSCENGKSINLKKRNKQVKKRDTNINNPKSNGPRTLRNKNVEGLMDKSKQSTTPSNAAIGAEMLQTVFNSHHGNSKLKISSKKSGQTLTKSRKGRSSKSTMQNEAGASNNICESVCTINRNPADITVIEETNAYMINGEDIIFEDNVPEE</sequence>
<protein>
    <submittedName>
        <fullName evidence="2">Uncharacterized protein</fullName>
    </submittedName>
</protein>
<dbReference type="Proteomes" id="UP000188354">
    <property type="component" value="Chromosome LG03"/>
</dbReference>
<keyword evidence="3" id="KW-1185">Reference proteome</keyword>
<gene>
    <name evidence="2" type="ORF">TanjilG_04473</name>
</gene>
<feature type="compositionally biased region" description="Polar residues" evidence="1">
    <location>
        <begin position="72"/>
        <end position="83"/>
    </location>
</feature>
<dbReference type="Gramene" id="OIW15938">
    <property type="protein sequence ID" value="OIW15938"/>
    <property type="gene ID" value="TanjilG_04473"/>
</dbReference>
<evidence type="ECO:0000256" key="1">
    <source>
        <dbReference type="SAM" id="MobiDB-lite"/>
    </source>
</evidence>
<feature type="region of interest" description="Disordered" evidence="1">
    <location>
        <begin position="130"/>
        <end position="186"/>
    </location>
</feature>
<dbReference type="PANTHER" id="PTHR35504">
    <property type="entry name" value="PROTEIN EMBRYONIC FLOWER 1"/>
    <property type="match status" value="1"/>
</dbReference>
<reference evidence="2 3" key="1">
    <citation type="journal article" date="2017" name="Plant Biotechnol. J.">
        <title>A comprehensive draft genome sequence for lupin (Lupinus angustifolius), an emerging health food: insights into plant-microbe interactions and legume evolution.</title>
        <authorList>
            <person name="Hane J.K."/>
            <person name="Ming Y."/>
            <person name="Kamphuis L.G."/>
            <person name="Nelson M.N."/>
            <person name="Garg G."/>
            <person name="Atkins C.A."/>
            <person name="Bayer P.E."/>
            <person name="Bravo A."/>
            <person name="Bringans S."/>
            <person name="Cannon S."/>
            <person name="Edwards D."/>
            <person name="Foley R."/>
            <person name="Gao L.L."/>
            <person name="Harrison M.J."/>
            <person name="Huang W."/>
            <person name="Hurgobin B."/>
            <person name="Li S."/>
            <person name="Liu C.W."/>
            <person name="McGrath A."/>
            <person name="Morahan G."/>
            <person name="Murray J."/>
            <person name="Weller J."/>
            <person name="Jian J."/>
            <person name="Singh K.B."/>
        </authorList>
    </citation>
    <scope>NUCLEOTIDE SEQUENCE [LARGE SCALE GENOMIC DNA]</scope>
    <source>
        <strain evidence="3">cv. Tanjil</strain>
        <tissue evidence="2">Whole plant</tissue>
    </source>
</reference>
<dbReference type="PANTHER" id="PTHR35504:SF1">
    <property type="entry name" value="PROTEIN EMBRYONIC FLOWER 1"/>
    <property type="match status" value="1"/>
</dbReference>
<organism evidence="2 3">
    <name type="scientific">Lupinus angustifolius</name>
    <name type="common">Narrow-leaved blue lupine</name>
    <dbReference type="NCBI Taxonomy" id="3871"/>
    <lineage>
        <taxon>Eukaryota</taxon>
        <taxon>Viridiplantae</taxon>
        <taxon>Streptophyta</taxon>
        <taxon>Embryophyta</taxon>
        <taxon>Tracheophyta</taxon>
        <taxon>Spermatophyta</taxon>
        <taxon>Magnoliopsida</taxon>
        <taxon>eudicotyledons</taxon>
        <taxon>Gunneridae</taxon>
        <taxon>Pentapetalae</taxon>
        <taxon>rosids</taxon>
        <taxon>fabids</taxon>
        <taxon>Fabales</taxon>
        <taxon>Fabaceae</taxon>
        <taxon>Papilionoideae</taxon>
        <taxon>50 kb inversion clade</taxon>
        <taxon>genistoids sensu lato</taxon>
        <taxon>core genistoids</taxon>
        <taxon>Genisteae</taxon>
        <taxon>Lupinus</taxon>
    </lineage>
</organism>
<dbReference type="InterPro" id="IPR034583">
    <property type="entry name" value="EMF1"/>
</dbReference>
<feature type="region of interest" description="Disordered" evidence="1">
    <location>
        <begin position="34"/>
        <end position="113"/>
    </location>
</feature>
<dbReference type="EMBL" id="CM007363">
    <property type="protein sequence ID" value="OIW15938.1"/>
    <property type="molecule type" value="Genomic_DNA"/>
</dbReference>
<evidence type="ECO:0000313" key="3">
    <source>
        <dbReference type="Proteomes" id="UP000188354"/>
    </source>
</evidence>
<dbReference type="GO" id="GO:0048367">
    <property type="term" value="P:shoot system development"/>
    <property type="evidence" value="ECO:0007669"/>
    <property type="project" value="InterPro"/>
</dbReference>
<evidence type="ECO:0000313" key="2">
    <source>
        <dbReference type="EMBL" id="OIW15938.1"/>
    </source>
</evidence>
<dbReference type="GO" id="GO:0045892">
    <property type="term" value="P:negative regulation of DNA-templated transcription"/>
    <property type="evidence" value="ECO:0007669"/>
    <property type="project" value="InterPro"/>
</dbReference>
<name>A0A4P1RPX2_LUPAN</name>